<proteinExistence type="predicted"/>
<evidence type="ECO:0000313" key="1">
    <source>
        <dbReference type="EMBL" id="KAF2725392.1"/>
    </source>
</evidence>
<name>A0A9P4QIJ9_9PEZI</name>
<protein>
    <submittedName>
        <fullName evidence="1">Uncharacterized protein</fullName>
    </submittedName>
</protein>
<dbReference type="OrthoDB" id="3909670at2759"/>
<dbReference type="AlphaFoldDB" id="A0A9P4QIJ9"/>
<dbReference type="Proteomes" id="UP000799441">
    <property type="component" value="Unassembled WGS sequence"/>
</dbReference>
<evidence type="ECO:0000313" key="2">
    <source>
        <dbReference type="Proteomes" id="UP000799441"/>
    </source>
</evidence>
<sequence length="58" mass="6470">PSPINNLVNFNTLDKSLLDSSPLEATELHTTNSVFLSILNSSPLLKTSVKRYVKRVTR</sequence>
<comment type="caution">
    <text evidence="1">The sequence shown here is derived from an EMBL/GenBank/DDBJ whole genome shotgun (WGS) entry which is preliminary data.</text>
</comment>
<feature type="non-terminal residue" evidence="1">
    <location>
        <position position="1"/>
    </location>
</feature>
<gene>
    <name evidence="1" type="ORF">K431DRAFT_215741</name>
</gene>
<dbReference type="EMBL" id="MU003767">
    <property type="protein sequence ID" value="KAF2725392.1"/>
    <property type="molecule type" value="Genomic_DNA"/>
</dbReference>
<reference evidence="1" key="1">
    <citation type="journal article" date="2020" name="Stud. Mycol.">
        <title>101 Dothideomycetes genomes: a test case for predicting lifestyles and emergence of pathogens.</title>
        <authorList>
            <person name="Haridas S."/>
            <person name="Albert R."/>
            <person name="Binder M."/>
            <person name="Bloem J."/>
            <person name="Labutti K."/>
            <person name="Salamov A."/>
            <person name="Andreopoulos B."/>
            <person name="Baker S."/>
            <person name="Barry K."/>
            <person name="Bills G."/>
            <person name="Bluhm B."/>
            <person name="Cannon C."/>
            <person name="Castanera R."/>
            <person name="Culley D."/>
            <person name="Daum C."/>
            <person name="Ezra D."/>
            <person name="Gonzalez J."/>
            <person name="Henrissat B."/>
            <person name="Kuo A."/>
            <person name="Liang C."/>
            <person name="Lipzen A."/>
            <person name="Lutzoni F."/>
            <person name="Magnuson J."/>
            <person name="Mondo S."/>
            <person name="Nolan M."/>
            <person name="Ohm R."/>
            <person name="Pangilinan J."/>
            <person name="Park H.-J."/>
            <person name="Ramirez L."/>
            <person name="Alfaro M."/>
            <person name="Sun H."/>
            <person name="Tritt A."/>
            <person name="Yoshinaga Y."/>
            <person name="Zwiers L.-H."/>
            <person name="Turgeon B."/>
            <person name="Goodwin S."/>
            <person name="Spatafora J."/>
            <person name="Crous P."/>
            <person name="Grigoriev I."/>
        </authorList>
    </citation>
    <scope>NUCLEOTIDE SEQUENCE</scope>
    <source>
        <strain evidence="1">CBS 116435</strain>
    </source>
</reference>
<accession>A0A9P4QIJ9</accession>
<organism evidence="1 2">
    <name type="scientific">Polychaeton citri CBS 116435</name>
    <dbReference type="NCBI Taxonomy" id="1314669"/>
    <lineage>
        <taxon>Eukaryota</taxon>
        <taxon>Fungi</taxon>
        <taxon>Dikarya</taxon>
        <taxon>Ascomycota</taxon>
        <taxon>Pezizomycotina</taxon>
        <taxon>Dothideomycetes</taxon>
        <taxon>Dothideomycetidae</taxon>
        <taxon>Capnodiales</taxon>
        <taxon>Capnodiaceae</taxon>
        <taxon>Polychaeton</taxon>
    </lineage>
</organism>
<keyword evidence="2" id="KW-1185">Reference proteome</keyword>